<dbReference type="Proteomes" id="UP000199159">
    <property type="component" value="Unassembled WGS sequence"/>
</dbReference>
<gene>
    <name evidence="2" type="ORF">SAMN05216565_11052</name>
</gene>
<proteinExistence type="predicted"/>
<dbReference type="OrthoDB" id="2427947at2"/>
<dbReference type="RefSeq" id="WP_139163117.1">
    <property type="nucleotide sequence ID" value="NZ_JBHSDM010000008.1"/>
</dbReference>
<evidence type="ECO:0000313" key="3">
    <source>
        <dbReference type="Proteomes" id="UP000199159"/>
    </source>
</evidence>
<organism evidence="2 3">
    <name type="scientific">Litchfieldia salsa</name>
    <dbReference type="NCBI Taxonomy" id="930152"/>
    <lineage>
        <taxon>Bacteria</taxon>
        <taxon>Bacillati</taxon>
        <taxon>Bacillota</taxon>
        <taxon>Bacilli</taxon>
        <taxon>Bacillales</taxon>
        <taxon>Bacillaceae</taxon>
        <taxon>Litchfieldia</taxon>
    </lineage>
</organism>
<dbReference type="EMBL" id="FNJU01000010">
    <property type="protein sequence ID" value="SDP87913.1"/>
    <property type="molecule type" value="Genomic_DNA"/>
</dbReference>
<reference evidence="3" key="1">
    <citation type="submission" date="2016-10" db="EMBL/GenBank/DDBJ databases">
        <authorList>
            <person name="Varghese N."/>
            <person name="Submissions S."/>
        </authorList>
    </citation>
    <scope>NUCLEOTIDE SEQUENCE [LARGE SCALE GENOMIC DNA]</scope>
    <source>
        <strain evidence="3">IBRC-M10078</strain>
    </source>
</reference>
<keyword evidence="1" id="KW-0812">Transmembrane</keyword>
<keyword evidence="3" id="KW-1185">Reference proteome</keyword>
<evidence type="ECO:0000313" key="2">
    <source>
        <dbReference type="EMBL" id="SDP87913.1"/>
    </source>
</evidence>
<feature type="transmembrane region" description="Helical" evidence="1">
    <location>
        <begin position="67"/>
        <end position="89"/>
    </location>
</feature>
<accession>A0A1H0WBI1</accession>
<protein>
    <submittedName>
        <fullName evidence="2">Uncharacterized protein</fullName>
    </submittedName>
</protein>
<evidence type="ECO:0000256" key="1">
    <source>
        <dbReference type="SAM" id="Phobius"/>
    </source>
</evidence>
<keyword evidence="1" id="KW-0472">Membrane</keyword>
<keyword evidence="1" id="KW-1133">Transmembrane helix</keyword>
<dbReference type="AlphaFoldDB" id="A0A1H0WBI1"/>
<sequence>MKTENQIEDLLNLNRDKELPVITKIILEGDNGILYSIEPSDIGLKFATGELSYNEYKALQKDGKNKLFMYGSLSIISFVLVGWGMLFYLI</sequence>
<name>A0A1H0WBI1_9BACI</name>